<evidence type="ECO:0000313" key="3">
    <source>
        <dbReference type="Proteomes" id="UP000191024"/>
    </source>
</evidence>
<feature type="compositionally biased region" description="Polar residues" evidence="1">
    <location>
        <begin position="313"/>
        <end position="324"/>
    </location>
</feature>
<dbReference type="AlphaFoldDB" id="A0A1G4J4U7"/>
<dbReference type="Proteomes" id="UP000191024">
    <property type="component" value="Chromosome C"/>
</dbReference>
<dbReference type="EMBL" id="LT598466">
    <property type="protein sequence ID" value="SCU84769.1"/>
    <property type="molecule type" value="Genomic_DNA"/>
</dbReference>
<feature type="compositionally biased region" description="Basic and acidic residues" evidence="1">
    <location>
        <begin position="225"/>
        <end position="237"/>
    </location>
</feature>
<accession>A0A1G4J4U7</accession>
<evidence type="ECO:0000256" key="1">
    <source>
        <dbReference type="SAM" id="MobiDB-lite"/>
    </source>
</evidence>
<name>A0A1G4J4U7_9SACH</name>
<dbReference type="STRING" id="1230905.A0A1G4J4U7"/>
<sequence length="361" mass="41252">MGDEVSKYIHSKLFADSQEVLFTDVMNEFQVSSSRAKKEMYEFYKITKSKVGCIIVCCFKSGVVEVVRDVLNFESNHDVLDLFIYAFSPMANFSPVNKPSTRPLGIENCYKLEFKVPPPKEVEEPQRTVRRAKTHEISTPKTLGVQRAKTHPEPSKKPEKSMGLQSTKLRERMRDQRGAKEKERLEALRKRKQAQEESLKKDPKREKQLRELSKMFEDDGDSDGETARPETRSETVKSDSSSDFTVEASVQLERIPERTPGPADQEELGKLLETTAEESLVEVPWPDKSAPKSPEKASEEPTSFVDEDGYIVTNRQTQRATSTPAKRRHHVEMSAPREQQPQQPPKKKVQQSVMSFFGKKK</sequence>
<feature type="region of interest" description="Disordered" evidence="1">
    <location>
        <begin position="120"/>
        <end position="361"/>
    </location>
</feature>
<reference evidence="3" key="1">
    <citation type="submission" date="2016-03" db="EMBL/GenBank/DDBJ databases">
        <authorList>
            <person name="Devillers H."/>
        </authorList>
    </citation>
    <scope>NUCLEOTIDE SEQUENCE [LARGE SCALE GENOMIC DNA]</scope>
</reference>
<keyword evidence="3" id="KW-1185">Reference proteome</keyword>
<evidence type="ECO:0000313" key="2">
    <source>
        <dbReference type="EMBL" id="SCU84769.1"/>
    </source>
</evidence>
<protein>
    <submittedName>
        <fullName evidence="2">LAMI_0C08812g1_1</fullName>
    </submittedName>
</protein>
<feature type="compositionally biased region" description="Basic and acidic residues" evidence="1">
    <location>
        <begin position="289"/>
        <end position="299"/>
    </location>
</feature>
<proteinExistence type="predicted"/>
<gene>
    <name evidence="2" type="ORF">LAMI_0C08812G</name>
</gene>
<feature type="compositionally biased region" description="Basic and acidic residues" evidence="1">
    <location>
        <begin position="150"/>
        <end position="160"/>
    </location>
</feature>
<organism evidence="2 3">
    <name type="scientific">Lachancea mirantina</name>
    <dbReference type="NCBI Taxonomy" id="1230905"/>
    <lineage>
        <taxon>Eukaryota</taxon>
        <taxon>Fungi</taxon>
        <taxon>Dikarya</taxon>
        <taxon>Ascomycota</taxon>
        <taxon>Saccharomycotina</taxon>
        <taxon>Saccharomycetes</taxon>
        <taxon>Saccharomycetales</taxon>
        <taxon>Saccharomycetaceae</taxon>
        <taxon>Lachancea</taxon>
    </lineage>
</organism>
<dbReference type="OrthoDB" id="4036325at2759"/>
<feature type="compositionally biased region" description="Basic and acidic residues" evidence="1">
    <location>
        <begin position="168"/>
        <end position="217"/>
    </location>
</feature>